<name>A0AAV7JIU2_9METZ</name>
<evidence type="ECO:0000313" key="2">
    <source>
        <dbReference type="EMBL" id="KAI6648370.1"/>
    </source>
</evidence>
<feature type="domain" description="HAT C-terminal dimerisation" evidence="1">
    <location>
        <begin position="227"/>
        <end position="281"/>
    </location>
</feature>
<dbReference type="Pfam" id="PF05699">
    <property type="entry name" value="Dimer_Tnp_hAT"/>
    <property type="match status" value="1"/>
</dbReference>
<sequence>MRLPAVDAFLAHYASILEFMDELRNDRTEPAKNKEWAESYLRGLETFQNYFCLRIVQAVLWKVYPIHVQCQSRHATAGEVRNWVGTLALSLSAEVINCTNAAELVERARGARTRTATQNPVTEDQIKEFYTGLYLAVMNVRSNALIARYSANDLGIVELVCKSLEDPKMSDADLIELVQFYEGDVQFEMLRQELRNWFALCEGNGVVPTIKILRSNFVEETALKFLLPNLHMVCTIYVCLTVSVYEAERSFSMMWRIHTWLRNSQSQQRLNHCAVLAAHKDITEEMDIRPLMEEFIGRTMQRRNLFGPSHPFKLEIAID</sequence>
<evidence type="ECO:0000259" key="1">
    <source>
        <dbReference type="Pfam" id="PF05699"/>
    </source>
</evidence>
<comment type="caution">
    <text evidence="2">The sequence shown here is derived from an EMBL/GenBank/DDBJ whole genome shotgun (WGS) entry which is preliminary data.</text>
</comment>
<dbReference type="EMBL" id="JAKMXF010000332">
    <property type="protein sequence ID" value="KAI6648370.1"/>
    <property type="molecule type" value="Genomic_DNA"/>
</dbReference>
<accession>A0AAV7JIU2</accession>
<dbReference type="InterPro" id="IPR008906">
    <property type="entry name" value="HATC_C_dom"/>
</dbReference>
<keyword evidence="3" id="KW-1185">Reference proteome</keyword>
<gene>
    <name evidence="2" type="ORF">LOD99_12179</name>
</gene>
<dbReference type="Proteomes" id="UP001165289">
    <property type="component" value="Unassembled WGS sequence"/>
</dbReference>
<dbReference type="PANTHER" id="PTHR45749:SF14">
    <property type="entry name" value="TTF-TYPE DOMAIN-CONTAINING PROTEIN"/>
    <property type="match status" value="1"/>
</dbReference>
<protein>
    <submittedName>
        <fullName evidence="2">Zinc finger MYM-type protein 1-like</fullName>
    </submittedName>
</protein>
<evidence type="ECO:0000313" key="3">
    <source>
        <dbReference type="Proteomes" id="UP001165289"/>
    </source>
</evidence>
<organism evidence="2 3">
    <name type="scientific">Oopsacas minuta</name>
    <dbReference type="NCBI Taxonomy" id="111878"/>
    <lineage>
        <taxon>Eukaryota</taxon>
        <taxon>Metazoa</taxon>
        <taxon>Porifera</taxon>
        <taxon>Hexactinellida</taxon>
        <taxon>Hexasterophora</taxon>
        <taxon>Lyssacinosida</taxon>
        <taxon>Leucopsacidae</taxon>
        <taxon>Oopsacas</taxon>
    </lineage>
</organism>
<proteinExistence type="predicted"/>
<reference evidence="2 3" key="1">
    <citation type="journal article" date="2023" name="BMC Biol.">
        <title>The compact genome of the sponge Oopsacas minuta (Hexactinellida) is lacking key metazoan core genes.</title>
        <authorList>
            <person name="Santini S."/>
            <person name="Schenkelaars Q."/>
            <person name="Jourda C."/>
            <person name="Duchesne M."/>
            <person name="Belahbib H."/>
            <person name="Rocher C."/>
            <person name="Selva M."/>
            <person name="Riesgo A."/>
            <person name="Vervoort M."/>
            <person name="Leys S.P."/>
            <person name="Kodjabachian L."/>
            <person name="Le Bivic A."/>
            <person name="Borchiellini C."/>
            <person name="Claverie J.M."/>
            <person name="Renard E."/>
        </authorList>
    </citation>
    <scope>NUCLEOTIDE SEQUENCE [LARGE SCALE GENOMIC DNA]</scope>
    <source>
        <strain evidence="2">SPO-2</strain>
    </source>
</reference>
<dbReference type="AlphaFoldDB" id="A0AAV7JIU2"/>
<dbReference type="GO" id="GO:0046983">
    <property type="term" value="F:protein dimerization activity"/>
    <property type="evidence" value="ECO:0007669"/>
    <property type="project" value="InterPro"/>
</dbReference>
<dbReference type="PANTHER" id="PTHR45749">
    <property type="match status" value="1"/>
</dbReference>